<feature type="non-terminal residue" evidence="1">
    <location>
        <position position="1"/>
    </location>
</feature>
<dbReference type="AlphaFoldDB" id="A0A0D0DZZ7"/>
<accession>A0A0D0DZZ7</accession>
<protein>
    <recommendedName>
        <fullName evidence="3">DDE Tnp4 domain-containing protein</fullName>
    </recommendedName>
</protein>
<dbReference type="EMBL" id="KN825233">
    <property type="protein sequence ID" value="KIK92889.1"/>
    <property type="molecule type" value="Genomic_DNA"/>
</dbReference>
<proteinExistence type="predicted"/>
<sequence length="51" mass="6093">KSLQEFHHPVQNERDLQYLICWVNSCLILHNMVIRFEEQKGEPLVAWAISE</sequence>
<evidence type="ECO:0000313" key="2">
    <source>
        <dbReference type="Proteomes" id="UP000054538"/>
    </source>
</evidence>
<dbReference type="HOGENOM" id="CLU_201513_1_0_1"/>
<dbReference type="InParanoid" id="A0A0D0DZZ7"/>
<organism evidence="1 2">
    <name type="scientific">Paxillus rubicundulus Ve08.2h10</name>
    <dbReference type="NCBI Taxonomy" id="930991"/>
    <lineage>
        <taxon>Eukaryota</taxon>
        <taxon>Fungi</taxon>
        <taxon>Dikarya</taxon>
        <taxon>Basidiomycota</taxon>
        <taxon>Agaricomycotina</taxon>
        <taxon>Agaricomycetes</taxon>
        <taxon>Agaricomycetidae</taxon>
        <taxon>Boletales</taxon>
        <taxon>Paxilineae</taxon>
        <taxon>Paxillaceae</taxon>
        <taxon>Paxillus</taxon>
    </lineage>
</organism>
<name>A0A0D0DZZ7_9AGAM</name>
<evidence type="ECO:0008006" key="3">
    <source>
        <dbReference type="Google" id="ProtNLM"/>
    </source>
</evidence>
<gene>
    <name evidence="1" type="ORF">PAXRUDRAFT_41692</name>
</gene>
<reference evidence="1 2" key="1">
    <citation type="submission" date="2014-04" db="EMBL/GenBank/DDBJ databases">
        <authorList>
            <consortium name="DOE Joint Genome Institute"/>
            <person name="Kuo A."/>
            <person name="Kohler A."/>
            <person name="Jargeat P."/>
            <person name="Nagy L.G."/>
            <person name="Floudas D."/>
            <person name="Copeland A."/>
            <person name="Barry K.W."/>
            <person name="Cichocki N."/>
            <person name="Veneault-Fourrey C."/>
            <person name="LaButti K."/>
            <person name="Lindquist E.A."/>
            <person name="Lipzen A."/>
            <person name="Lundell T."/>
            <person name="Morin E."/>
            <person name="Murat C."/>
            <person name="Sun H."/>
            <person name="Tunlid A."/>
            <person name="Henrissat B."/>
            <person name="Grigoriev I.V."/>
            <person name="Hibbett D.S."/>
            <person name="Martin F."/>
            <person name="Nordberg H.P."/>
            <person name="Cantor M.N."/>
            <person name="Hua S.X."/>
        </authorList>
    </citation>
    <scope>NUCLEOTIDE SEQUENCE [LARGE SCALE GENOMIC DNA]</scope>
    <source>
        <strain evidence="1 2">Ve08.2h10</strain>
    </source>
</reference>
<evidence type="ECO:0000313" key="1">
    <source>
        <dbReference type="EMBL" id="KIK92889.1"/>
    </source>
</evidence>
<dbReference type="Proteomes" id="UP000054538">
    <property type="component" value="Unassembled WGS sequence"/>
</dbReference>
<feature type="non-terminal residue" evidence="1">
    <location>
        <position position="51"/>
    </location>
</feature>
<keyword evidence="2" id="KW-1185">Reference proteome</keyword>
<reference evidence="2" key="2">
    <citation type="submission" date="2015-01" db="EMBL/GenBank/DDBJ databases">
        <title>Evolutionary Origins and Diversification of the Mycorrhizal Mutualists.</title>
        <authorList>
            <consortium name="DOE Joint Genome Institute"/>
            <consortium name="Mycorrhizal Genomics Consortium"/>
            <person name="Kohler A."/>
            <person name="Kuo A."/>
            <person name="Nagy L.G."/>
            <person name="Floudas D."/>
            <person name="Copeland A."/>
            <person name="Barry K.W."/>
            <person name="Cichocki N."/>
            <person name="Veneault-Fourrey C."/>
            <person name="LaButti K."/>
            <person name="Lindquist E.A."/>
            <person name="Lipzen A."/>
            <person name="Lundell T."/>
            <person name="Morin E."/>
            <person name="Murat C."/>
            <person name="Riley R."/>
            <person name="Ohm R."/>
            <person name="Sun H."/>
            <person name="Tunlid A."/>
            <person name="Henrissat B."/>
            <person name="Grigoriev I.V."/>
            <person name="Hibbett D.S."/>
            <person name="Martin F."/>
        </authorList>
    </citation>
    <scope>NUCLEOTIDE SEQUENCE [LARGE SCALE GENOMIC DNA]</scope>
    <source>
        <strain evidence="2">Ve08.2h10</strain>
    </source>
</reference>